<dbReference type="HOGENOM" id="CLU_1427657_0_0_1"/>
<keyword evidence="2" id="KW-1185">Reference proteome</keyword>
<proteinExistence type="predicted"/>
<evidence type="ECO:0000313" key="1">
    <source>
        <dbReference type="EMBL" id="EEQ33489.1"/>
    </source>
</evidence>
<gene>
    <name evidence="1" type="ORF">MCYG_06308</name>
</gene>
<dbReference type="RefSeq" id="XP_002844344.1">
    <property type="nucleotide sequence ID" value="XM_002844298.1"/>
</dbReference>
<dbReference type="EMBL" id="DS995706">
    <property type="protein sequence ID" value="EEQ33489.1"/>
    <property type="molecule type" value="Genomic_DNA"/>
</dbReference>
<dbReference type="eggNOG" id="ENOG502SVRA">
    <property type="taxonomic scope" value="Eukaryota"/>
</dbReference>
<dbReference type="Proteomes" id="UP000002035">
    <property type="component" value="Unassembled WGS sequence"/>
</dbReference>
<name>C5FUA5_ARTOC</name>
<dbReference type="VEuPathDB" id="FungiDB:MCYG_06308"/>
<dbReference type="OrthoDB" id="4172504at2759"/>
<accession>C5FUA5</accession>
<dbReference type="GeneID" id="9226881"/>
<sequence>MEDPNRFPPSTEVAFSGSKPKAYGIEDLVEIEMWPAYNAAGHRLHGLTQPVPGYDFFACSLCLKIRSASYFSNAMMKSKRGKLGTGSIEQRSRRYCIPCGVSHGHYGREAIIRYGGAGGGFGSVCHKCGKFMILESKVRLIPSWACLCYPRYERRAYSPDYISMDCADWRDLDVDPRSYWTPCQAKVTPS</sequence>
<reference evidence="2" key="1">
    <citation type="journal article" date="2012" name="MBio">
        <title>Comparative genome analysis of Trichophyton rubrum and related dermatophytes reveals candidate genes involved in infection.</title>
        <authorList>
            <person name="Martinez D.A."/>
            <person name="Oliver B.G."/>
            <person name="Graeser Y."/>
            <person name="Goldberg J.M."/>
            <person name="Li W."/>
            <person name="Martinez-Rossi N.M."/>
            <person name="Monod M."/>
            <person name="Shelest E."/>
            <person name="Barton R.C."/>
            <person name="Birch E."/>
            <person name="Brakhage A.A."/>
            <person name="Chen Z."/>
            <person name="Gurr S.J."/>
            <person name="Heiman D."/>
            <person name="Heitman J."/>
            <person name="Kosti I."/>
            <person name="Rossi A."/>
            <person name="Saif S."/>
            <person name="Samalova M."/>
            <person name="Saunders C.W."/>
            <person name="Shea T."/>
            <person name="Summerbell R.C."/>
            <person name="Xu J."/>
            <person name="Young S."/>
            <person name="Zeng Q."/>
            <person name="Birren B.W."/>
            <person name="Cuomo C.A."/>
            <person name="White T.C."/>
        </authorList>
    </citation>
    <scope>NUCLEOTIDE SEQUENCE [LARGE SCALE GENOMIC DNA]</scope>
    <source>
        <strain evidence="2">ATCC MYA-4605 / CBS 113480</strain>
    </source>
</reference>
<dbReference type="AlphaFoldDB" id="C5FUA5"/>
<organism evidence="1 2">
    <name type="scientific">Arthroderma otae (strain ATCC MYA-4605 / CBS 113480)</name>
    <name type="common">Microsporum canis</name>
    <dbReference type="NCBI Taxonomy" id="554155"/>
    <lineage>
        <taxon>Eukaryota</taxon>
        <taxon>Fungi</taxon>
        <taxon>Dikarya</taxon>
        <taxon>Ascomycota</taxon>
        <taxon>Pezizomycotina</taxon>
        <taxon>Eurotiomycetes</taxon>
        <taxon>Eurotiomycetidae</taxon>
        <taxon>Onygenales</taxon>
        <taxon>Arthrodermataceae</taxon>
        <taxon>Microsporum</taxon>
    </lineage>
</organism>
<evidence type="ECO:0000313" key="2">
    <source>
        <dbReference type="Proteomes" id="UP000002035"/>
    </source>
</evidence>
<protein>
    <submittedName>
        <fullName evidence="1">Uncharacterized protein</fullName>
    </submittedName>
</protein>